<organism evidence="4 5">
    <name type="scientific">Trifolium pratense</name>
    <name type="common">Red clover</name>
    <dbReference type="NCBI Taxonomy" id="57577"/>
    <lineage>
        <taxon>Eukaryota</taxon>
        <taxon>Viridiplantae</taxon>
        <taxon>Streptophyta</taxon>
        <taxon>Embryophyta</taxon>
        <taxon>Tracheophyta</taxon>
        <taxon>Spermatophyta</taxon>
        <taxon>Magnoliopsida</taxon>
        <taxon>eudicotyledons</taxon>
        <taxon>Gunneridae</taxon>
        <taxon>Pentapetalae</taxon>
        <taxon>rosids</taxon>
        <taxon>fabids</taxon>
        <taxon>Fabales</taxon>
        <taxon>Fabaceae</taxon>
        <taxon>Papilionoideae</taxon>
        <taxon>50 kb inversion clade</taxon>
        <taxon>NPAAA clade</taxon>
        <taxon>Hologalegina</taxon>
        <taxon>IRL clade</taxon>
        <taxon>Trifolieae</taxon>
        <taxon>Trifolium</taxon>
    </lineage>
</organism>
<dbReference type="PROSITE" id="PS50896">
    <property type="entry name" value="LISH"/>
    <property type="match status" value="1"/>
</dbReference>
<dbReference type="Pfam" id="PF00400">
    <property type="entry name" value="WD40"/>
    <property type="match status" value="2"/>
</dbReference>
<dbReference type="PANTHER" id="PTHR44376:SF8">
    <property type="entry name" value="TRANSCRIPTIONAL COREPRESSOR LEUNIG-LIKE"/>
    <property type="match status" value="1"/>
</dbReference>
<proteinExistence type="predicted"/>
<accession>A0A2K3LAT2</accession>
<feature type="repeat" description="WD" evidence="3">
    <location>
        <begin position="155"/>
        <end position="190"/>
    </location>
</feature>
<evidence type="ECO:0000256" key="2">
    <source>
        <dbReference type="ARBA" id="ARBA00022737"/>
    </source>
</evidence>
<dbReference type="InterPro" id="IPR036322">
    <property type="entry name" value="WD40_repeat_dom_sf"/>
</dbReference>
<evidence type="ECO:0000313" key="4">
    <source>
        <dbReference type="EMBL" id="PNX75624.1"/>
    </source>
</evidence>
<dbReference type="Proteomes" id="UP000236291">
    <property type="component" value="Unassembled WGS sequence"/>
</dbReference>
<dbReference type="PANTHER" id="PTHR44376">
    <property type="entry name" value="TRANSCRIPTIONAL REGULATOR OF FILAMENTOUS GROWTH FLO8"/>
    <property type="match status" value="1"/>
</dbReference>
<feature type="repeat" description="WD" evidence="3">
    <location>
        <begin position="204"/>
        <end position="245"/>
    </location>
</feature>
<dbReference type="EMBL" id="ASHM01029330">
    <property type="protein sequence ID" value="PNX75624.1"/>
    <property type="molecule type" value="Genomic_DNA"/>
</dbReference>
<dbReference type="Gene3D" id="2.130.10.10">
    <property type="entry name" value="YVTN repeat-like/Quinoprotein amine dehydrogenase"/>
    <property type="match status" value="1"/>
</dbReference>
<comment type="caution">
    <text evidence="4">The sequence shown here is derived from an EMBL/GenBank/DDBJ whole genome shotgun (WGS) entry which is preliminary data.</text>
</comment>
<dbReference type="SUPFAM" id="SSF50978">
    <property type="entry name" value="WD40 repeat-like"/>
    <property type="match status" value="1"/>
</dbReference>
<dbReference type="InterPro" id="IPR001680">
    <property type="entry name" value="WD40_rpt"/>
</dbReference>
<evidence type="ECO:0000256" key="1">
    <source>
        <dbReference type="ARBA" id="ARBA00022574"/>
    </source>
</evidence>
<evidence type="ECO:0000313" key="5">
    <source>
        <dbReference type="Proteomes" id="UP000236291"/>
    </source>
</evidence>
<dbReference type="GO" id="GO:0003714">
    <property type="term" value="F:transcription corepressor activity"/>
    <property type="evidence" value="ECO:0007669"/>
    <property type="project" value="InterPro"/>
</dbReference>
<keyword evidence="1 3" id="KW-0853">WD repeat</keyword>
<dbReference type="PROSITE" id="PS50082">
    <property type="entry name" value="WD_REPEATS_2"/>
    <property type="match status" value="2"/>
</dbReference>
<dbReference type="PROSITE" id="PS00678">
    <property type="entry name" value="WD_REPEATS_1"/>
    <property type="match status" value="1"/>
</dbReference>
<dbReference type="STRING" id="57577.A0A2K3LAT2"/>
<sequence length="313" mass="35256">MIMNPIPPSEDLFRYFLYDCLEKTGFSNTAECFRNEAQITRQYEYPPEFDEHLHPQGLLYRLWSLFYDKYKSRKQTPGSSSQSQAATVVPVMDLSLQMIQDRYSIQRHSSFPSRHPCQPLYSCDFSSDGLIVACGGLGGKPFICNVETKDSVTTSESHSFTIFEVRFQPGSTIFATSSDNKTVKLWDAKTVSLFLFLERSVFDFVGHNGTVSSLDFHPLGGILCSSDTDDVIKVWDLNRRIMIDEFKAGGSQVRFQPGHGKLLAVANKNVINIISFPTFNLLKILQIFVPYVGIAVDNGLPLPVKMKYASGRL</sequence>
<evidence type="ECO:0000256" key="3">
    <source>
        <dbReference type="PROSITE-ProRule" id="PRU00221"/>
    </source>
</evidence>
<reference evidence="4 5" key="1">
    <citation type="journal article" date="2014" name="Am. J. Bot.">
        <title>Genome assembly and annotation for red clover (Trifolium pratense; Fabaceae).</title>
        <authorList>
            <person name="Istvanek J."/>
            <person name="Jaros M."/>
            <person name="Krenek A."/>
            <person name="Repkova J."/>
        </authorList>
    </citation>
    <scope>NUCLEOTIDE SEQUENCE [LARGE SCALE GENOMIC DNA]</scope>
    <source>
        <strain evidence="5">cv. Tatra</strain>
        <tissue evidence="4">Young leaves</tissue>
    </source>
</reference>
<dbReference type="SMART" id="SM00320">
    <property type="entry name" value="WD40"/>
    <property type="match status" value="3"/>
</dbReference>
<dbReference type="AlphaFoldDB" id="A0A2K3LAT2"/>
<dbReference type="InterPro" id="IPR044716">
    <property type="entry name" value="LEUNIG-like"/>
</dbReference>
<gene>
    <name evidence="4" type="ORF">L195_g031563</name>
</gene>
<reference evidence="4 5" key="2">
    <citation type="journal article" date="2017" name="Front. Plant Sci.">
        <title>Gene Classification and Mining of Molecular Markers Useful in Red Clover (Trifolium pratense) Breeding.</title>
        <authorList>
            <person name="Istvanek J."/>
            <person name="Dluhosova J."/>
            <person name="Dluhos P."/>
            <person name="Patkova L."/>
            <person name="Nedelnik J."/>
            <person name="Repkova J."/>
        </authorList>
    </citation>
    <scope>NUCLEOTIDE SEQUENCE [LARGE SCALE GENOMIC DNA]</scope>
    <source>
        <strain evidence="5">cv. Tatra</strain>
        <tissue evidence="4">Young leaves</tissue>
    </source>
</reference>
<name>A0A2K3LAT2_TRIPR</name>
<dbReference type="PROSITE" id="PS50294">
    <property type="entry name" value="WD_REPEATS_REGION"/>
    <property type="match status" value="2"/>
</dbReference>
<dbReference type="ExpressionAtlas" id="A0A2K3LAT2">
    <property type="expression patterns" value="baseline"/>
</dbReference>
<dbReference type="InterPro" id="IPR006594">
    <property type="entry name" value="LisH"/>
</dbReference>
<protein>
    <submittedName>
        <fullName evidence="4">Transcriptional corepressor LEUNIG-like protein</fullName>
    </submittedName>
</protein>
<dbReference type="InterPro" id="IPR015943">
    <property type="entry name" value="WD40/YVTN_repeat-like_dom_sf"/>
</dbReference>
<keyword evidence="2" id="KW-0677">Repeat</keyword>
<dbReference type="InterPro" id="IPR019775">
    <property type="entry name" value="WD40_repeat_CS"/>
</dbReference>